<evidence type="ECO:0000313" key="2">
    <source>
        <dbReference type="Proteomes" id="UP000346198"/>
    </source>
</evidence>
<name>A0A6C2UK66_9BACT</name>
<organism evidence="1 2">
    <name type="scientific">Pontiella sulfatireligans</name>
    <dbReference type="NCBI Taxonomy" id="2750658"/>
    <lineage>
        <taxon>Bacteria</taxon>
        <taxon>Pseudomonadati</taxon>
        <taxon>Kiritimatiellota</taxon>
        <taxon>Kiritimatiellia</taxon>
        <taxon>Kiritimatiellales</taxon>
        <taxon>Pontiellaceae</taxon>
        <taxon>Pontiella</taxon>
    </lineage>
</organism>
<protein>
    <submittedName>
        <fullName evidence="1">Uncharacterized protein</fullName>
    </submittedName>
</protein>
<dbReference type="Proteomes" id="UP000346198">
    <property type="component" value="Unassembled WGS sequence"/>
</dbReference>
<sequence>MRILMKRFTLQMIVILIALSSFGLGTADLLGNADAKKVFDKKCIRLGTIEVLPIKFETACRVLKQNELINAVQKEFARSVSNNGEVEFPIIGTGPKQYHYVNEKGKRTDITELYRKQTNAHSFDYIVWASGKRFFGGYDVIIHLRVVDANEAGIIYSVSTHAYPHNWATRFSARKIGITKRYFKKKMKLISYVARQIGLGLCAKDEFKQGLMEGRRPLRPGGEAPAPPSLP</sequence>
<dbReference type="AlphaFoldDB" id="A0A6C2UK66"/>
<keyword evidence="2" id="KW-1185">Reference proteome</keyword>
<accession>A0A6C2UK66</accession>
<reference evidence="1 2" key="1">
    <citation type="submission" date="2019-04" db="EMBL/GenBank/DDBJ databases">
        <authorList>
            <person name="Van Vliet M D."/>
        </authorList>
    </citation>
    <scope>NUCLEOTIDE SEQUENCE [LARGE SCALE GENOMIC DNA]</scope>
    <source>
        <strain evidence="1 2">F21</strain>
    </source>
</reference>
<proteinExistence type="predicted"/>
<gene>
    <name evidence="1" type="ORF">SCARR_01763</name>
</gene>
<dbReference type="EMBL" id="CAAHFH010000001">
    <property type="protein sequence ID" value="VGO19704.1"/>
    <property type="molecule type" value="Genomic_DNA"/>
</dbReference>
<evidence type="ECO:0000313" key="1">
    <source>
        <dbReference type="EMBL" id="VGO19704.1"/>
    </source>
</evidence>